<gene>
    <name evidence="3" type="ORF">SAMN05216550_1044</name>
</gene>
<keyword evidence="2" id="KW-0472">Membrane</keyword>
<sequence>MTMTRPPDRDYPEDADGADAYAPPQRFEEAVSSASADPELADSSAVEDDRSKLVYHAGIARAQMDEIDQTRAVLQHQKGLLATMFGIASFFALFFALALAAALGVRIPLGIYVPASAVGVCAALASFSIVVATLVAYSLAQTDILAFRLRGAYAVRKAVLFDLNFQLGIHVEPDDMRYRKQRSRYGE</sequence>
<proteinExistence type="predicted"/>
<protein>
    <submittedName>
        <fullName evidence="3">Uncharacterized protein</fullName>
    </submittedName>
</protein>
<name>A0AAQ1GD73_9BURK</name>
<comment type="caution">
    <text evidence="3">The sequence shown here is derived from an EMBL/GenBank/DDBJ whole genome shotgun (WGS) entry which is preliminary data.</text>
</comment>
<dbReference type="RefSeq" id="WP_124260567.1">
    <property type="nucleotide sequence ID" value="NZ_CADFGN010000007.1"/>
</dbReference>
<keyword evidence="2" id="KW-1133">Transmembrane helix</keyword>
<keyword evidence="2" id="KW-0812">Transmembrane</keyword>
<feature type="transmembrane region" description="Helical" evidence="2">
    <location>
        <begin position="111"/>
        <end position="140"/>
    </location>
</feature>
<evidence type="ECO:0000313" key="3">
    <source>
        <dbReference type="EMBL" id="SEJ32238.1"/>
    </source>
</evidence>
<dbReference type="EMBL" id="FNZM01000004">
    <property type="protein sequence ID" value="SEJ32238.1"/>
    <property type="molecule type" value="Genomic_DNA"/>
</dbReference>
<evidence type="ECO:0000313" key="4">
    <source>
        <dbReference type="Proteomes" id="UP000183529"/>
    </source>
</evidence>
<feature type="compositionally biased region" description="Basic and acidic residues" evidence="1">
    <location>
        <begin position="1"/>
        <end position="12"/>
    </location>
</feature>
<evidence type="ECO:0000256" key="2">
    <source>
        <dbReference type="SAM" id="Phobius"/>
    </source>
</evidence>
<dbReference type="Proteomes" id="UP000183529">
    <property type="component" value="Unassembled WGS sequence"/>
</dbReference>
<feature type="region of interest" description="Disordered" evidence="1">
    <location>
        <begin position="1"/>
        <end position="23"/>
    </location>
</feature>
<reference evidence="3 4" key="1">
    <citation type="submission" date="2016-10" db="EMBL/GenBank/DDBJ databases">
        <authorList>
            <person name="Varghese N."/>
            <person name="Submissions S."/>
        </authorList>
    </citation>
    <scope>NUCLEOTIDE SEQUENCE [LARGE SCALE GENOMIC DNA]</scope>
    <source>
        <strain evidence="3 4">LMG 22274</strain>
    </source>
</reference>
<dbReference type="AlphaFoldDB" id="A0AAQ1GD73"/>
<organism evidence="3 4">
    <name type="scientific">Paraburkholderia tropica</name>
    <dbReference type="NCBI Taxonomy" id="92647"/>
    <lineage>
        <taxon>Bacteria</taxon>
        <taxon>Pseudomonadati</taxon>
        <taxon>Pseudomonadota</taxon>
        <taxon>Betaproteobacteria</taxon>
        <taxon>Burkholderiales</taxon>
        <taxon>Burkholderiaceae</taxon>
        <taxon>Paraburkholderia</taxon>
    </lineage>
</organism>
<accession>A0AAQ1GD73</accession>
<evidence type="ECO:0000256" key="1">
    <source>
        <dbReference type="SAM" id="MobiDB-lite"/>
    </source>
</evidence>
<feature type="transmembrane region" description="Helical" evidence="2">
    <location>
        <begin position="80"/>
        <end position="105"/>
    </location>
</feature>